<evidence type="ECO:0000313" key="4">
    <source>
        <dbReference type="Ensembl" id="ENSOCUP00000010554.4"/>
    </source>
</evidence>
<dbReference type="GO" id="GO:0030125">
    <property type="term" value="C:clathrin vesicle coat"/>
    <property type="evidence" value="ECO:0007669"/>
    <property type="project" value="TreeGrafter"/>
</dbReference>
<feature type="compositionally biased region" description="Basic residues" evidence="2">
    <location>
        <begin position="184"/>
        <end position="200"/>
    </location>
</feature>
<evidence type="ECO:0000313" key="5">
    <source>
        <dbReference type="Proteomes" id="UP000001811"/>
    </source>
</evidence>
<dbReference type="SUPFAM" id="SSF48464">
    <property type="entry name" value="ENTH/VHS domain"/>
    <property type="match status" value="1"/>
</dbReference>
<dbReference type="Pfam" id="PF01417">
    <property type="entry name" value="ENTH"/>
    <property type="match status" value="1"/>
</dbReference>
<gene>
    <name evidence="4" type="primary">ENTHD1</name>
</gene>
<dbReference type="SMR" id="G1T2X8"/>
<dbReference type="GO" id="GO:0006897">
    <property type="term" value="P:endocytosis"/>
    <property type="evidence" value="ECO:0007669"/>
    <property type="project" value="TreeGrafter"/>
</dbReference>
<dbReference type="GO" id="GO:0005768">
    <property type="term" value="C:endosome"/>
    <property type="evidence" value="ECO:0007669"/>
    <property type="project" value="TreeGrafter"/>
</dbReference>
<dbReference type="PaxDb" id="9986-ENSOCUP00000010554"/>
<feature type="domain" description="ENTH" evidence="3">
    <location>
        <begin position="9"/>
        <end position="141"/>
    </location>
</feature>
<reference evidence="4" key="3">
    <citation type="submission" date="2025-09" db="UniProtKB">
        <authorList>
            <consortium name="Ensembl"/>
        </authorList>
    </citation>
    <scope>IDENTIFICATION</scope>
    <source>
        <strain evidence="4">Thorbecke</strain>
    </source>
</reference>
<dbReference type="GeneTree" id="ENSGT00940000161730"/>
<dbReference type="GO" id="GO:0030276">
    <property type="term" value="F:clathrin binding"/>
    <property type="evidence" value="ECO:0007669"/>
    <property type="project" value="TreeGrafter"/>
</dbReference>
<dbReference type="SMART" id="SM00273">
    <property type="entry name" value="ENTH"/>
    <property type="match status" value="1"/>
</dbReference>
<reference evidence="4 5" key="1">
    <citation type="journal article" date="2011" name="Nature">
        <title>A high-resolution map of human evolutionary constraint using 29 mammals.</title>
        <authorList>
            <person name="Lindblad-Toh K."/>
            <person name="Garber M."/>
            <person name="Zuk O."/>
            <person name="Lin M.F."/>
            <person name="Parker B.J."/>
            <person name="Washietl S."/>
            <person name="Kheradpour P."/>
            <person name="Ernst J."/>
            <person name="Jordan G."/>
            <person name="Mauceli E."/>
            <person name="Ward L.D."/>
            <person name="Lowe C.B."/>
            <person name="Holloway A.K."/>
            <person name="Clamp M."/>
            <person name="Gnerre S."/>
            <person name="Alfoldi J."/>
            <person name="Beal K."/>
            <person name="Chang J."/>
            <person name="Clawson H."/>
            <person name="Cuff J."/>
            <person name="Di Palma F."/>
            <person name="Fitzgerald S."/>
            <person name="Flicek P."/>
            <person name="Guttman M."/>
            <person name="Hubisz M.J."/>
            <person name="Jaffe D.B."/>
            <person name="Jungreis I."/>
            <person name="Kent W.J."/>
            <person name="Kostka D."/>
            <person name="Lara M."/>
            <person name="Martins A.L."/>
            <person name="Massingham T."/>
            <person name="Moltke I."/>
            <person name="Raney B.J."/>
            <person name="Rasmussen M.D."/>
            <person name="Robinson J."/>
            <person name="Stark A."/>
            <person name="Vilella A.J."/>
            <person name="Wen J."/>
            <person name="Xie X."/>
            <person name="Zody M.C."/>
            <person name="Baldwin J."/>
            <person name="Bloom T."/>
            <person name="Chin C.W."/>
            <person name="Heiman D."/>
            <person name="Nicol R."/>
            <person name="Nusbaum C."/>
            <person name="Young S."/>
            <person name="Wilkinson J."/>
            <person name="Worley K.C."/>
            <person name="Kovar C.L."/>
            <person name="Muzny D.M."/>
            <person name="Gibbs R.A."/>
            <person name="Cree A."/>
            <person name="Dihn H.H."/>
            <person name="Fowler G."/>
            <person name="Jhangiani S."/>
            <person name="Joshi V."/>
            <person name="Lee S."/>
            <person name="Lewis L.R."/>
            <person name="Nazareth L.V."/>
            <person name="Okwuonu G."/>
            <person name="Santibanez J."/>
            <person name="Warren W.C."/>
            <person name="Mardis E.R."/>
            <person name="Weinstock G.M."/>
            <person name="Wilson R.K."/>
            <person name="Delehaunty K."/>
            <person name="Dooling D."/>
            <person name="Fronik C."/>
            <person name="Fulton L."/>
            <person name="Fulton B."/>
            <person name="Graves T."/>
            <person name="Minx P."/>
            <person name="Sodergren E."/>
            <person name="Birney E."/>
            <person name="Margulies E.H."/>
            <person name="Herrero J."/>
            <person name="Green E.D."/>
            <person name="Haussler D."/>
            <person name="Siepel A."/>
            <person name="Goldman N."/>
            <person name="Pollard K.S."/>
            <person name="Pedersen J.S."/>
            <person name="Lander E.S."/>
            <person name="Kellis M."/>
        </authorList>
    </citation>
    <scope>NUCLEOTIDE SEQUENCE [LARGE SCALE GENOMIC DNA]</scope>
    <source>
        <strain evidence="5">Thorbecke</strain>
    </source>
</reference>
<comment type="similarity">
    <text evidence="1">Belongs to the epsin family.</text>
</comment>
<feature type="region of interest" description="Disordered" evidence="2">
    <location>
        <begin position="162"/>
        <end position="211"/>
    </location>
</feature>
<dbReference type="Bgee" id="ENSOCUG00000012263">
    <property type="expression patterns" value="Expressed in testis"/>
</dbReference>
<sequence>MAFRRQVKNFVKNYSDAEIKVREATSNDPWGPSSSLMLDISDLTFNTVSLSEIMNMLWQRLGDHGKNWRHVYKSLMLMDYLIKNGSERVIQHCREGFCNLHTLKDFQHVDEAGKDQGYYIREKSKQLMALLMDEQLLYKEREVARRTRRRTCCSMAFPKKLPGAGSSPTACASAPTPENPASEKKHKRPKIASLRSKKNASKAGLKQEQCQDTQLPAGTALSRDSLPLVISAWKSTEVSRFPLLGFEQSVFSLTLSIILMCYPAGAVPAPSGKSESPQVAVTLGRRSDSTDTAAGTESPLPAPPDEQVAAGSREARAALPAFWYSSKEEFISSNLKIAEPESPFHSQASVETLYVSPSLKTFDPVKEKVINKDCERPTEPGAVQMADESQPCPTAGESPKSTTAATSEGASSRSTLSLSSPESASPDKSAQLLHPLLAGPPFWTLPHERPSSASPKDGAAPTQARCPFAPESPASLANDENGNPNPAEAPPASSDPAKQQRSRLASSNWVELSTQNLDCFTSLSCSSFQTTGSLPRDPEANSSVKVLLGEVRNAIARLHEDLSLVIQELTVVNSHLLSMSGGGEGGEGVEGEGGSQPL</sequence>
<dbReference type="CDD" id="cd16990">
    <property type="entry name" value="ENTH_Epsin"/>
    <property type="match status" value="1"/>
</dbReference>
<feature type="region of interest" description="Disordered" evidence="2">
    <location>
        <begin position="579"/>
        <end position="598"/>
    </location>
</feature>
<accession>G1T2X8</accession>
<evidence type="ECO:0000256" key="1">
    <source>
        <dbReference type="ARBA" id="ARBA00010130"/>
    </source>
</evidence>
<evidence type="ECO:0000256" key="2">
    <source>
        <dbReference type="SAM" id="MobiDB-lite"/>
    </source>
</evidence>
<dbReference type="Proteomes" id="UP000001811">
    <property type="component" value="Unplaced"/>
</dbReference>
<evidence type="ECO:0000259" key="3">
    <source>
        <dbReference type="PROSITE" id="PS50942"/>
    </source>
</evidence>
<dbReference type="AlphaFoldDB" id="G1T2X8"/>
<feature type="region of interest" description="Disordered" evidence="2">
    <location>
        <begin position="268"/>
        <end position="312"/>
    </location>
</feature>
<dbReference type="InParanoid" id="G1T2X8"/>
<dbReference type="eggNOG" id="KOG2056">
    <property type="taxonomic scope" value="Eukaryota"/>
</dbReference>
<dbReference type="InterPro" id="IPR008942">
    <property type="entry name" value="ENTH_VHS"/>
</dbReference>
<feature type="compositionally biased region" description="Gly residues" evidence="2">
    <location>
        <begin position="580"/>
        <end position="598"/>
    </location>
</feature>
<feature type="compositionally biased region" description="Low complexity" evidence="2">
    <location>
        <begin position="477"/>
        <end position="497"/>
    </location>
</feature>
<dbReference type="HOGENOM" id="CLU_463044_0_0_1"/>
<dbReference type="PANTHER" id="PTHR12276:SF57">
    <property type="entry name" value="ENTH DOMAIN-CONTAINING PROTEIN 1"/>
    <property type="match status" value="1"/>
</dbReference>
<feature type="region of interest" description="Disordered" evidence="2">
    <location>
        <begin position="440"/>
        <end position="507"/>
    </location>
</feature>
<dbReference type="PROSITE" id="PS50942">
    <property type="entry name" value="ENTH"/>
    <property type="match status" value="1"/>
</dbReference>
<organism evidence="4 5">
    <name type="scientific">Oryctolagus cuniculus</name>
    <name type="common">Rabbit</name>
    <dbReference type="NCBI Taxonomy" id="9986"/>
    <lineage>
        <taxon>Eukaryota</taxon>
        <taxon>Metazoa</taxon>
        <taxon>Chordata</taxon>
        <taxon>Craniata</taxon>
        <taxon>Vertebrata</taxon>
        <taxon>Euteleostomi</taxon>
        <taxon>Mammalia</taxon>
        <taxon>Eutheria</taxon>
        <taxon>Euarchontoglires</taxon>
        <taxon>Glires</taxon>
        <taxon>Lagomorpha</taxon>
        <taxon>Leporidae</taxon>
        <taxon>Oryctolagus</taxon>
    </lineage>
</organism>
<dbReference type="PANTHER" id="PTHR12276">
    <property type="entry name" value="EPSIN/ENT-RELATED"/>
    <property type="match status" value="1"/>
</dbReference>
<keyword evidence="5" id="KW-1185">Reference proteome</keyword>
<feature type="region of interest" description="Disordered" evidence="2">
    <location>
        <begin position="373"/>
        <end position="428"/>
    </location>
</feature>
<proteinExistence type="inferred from homology"/>
<dbReference type="STRING" id="9986.ENSOCUP00000010554"/>
<dbReference type="InterPro" id="IPR013809">
    <property type="entry name" value="ENTH"/>
</dbReference>
<dbReference type="GO" id="GO:0005886">
    <property type="term" value="C:plasma membrane"/>
    <property type="evidence" value="ECO:0007669"/>
    <property type="project" value="TreeGrafter"/>
</dbReference>
<dbReference type="Gene3D" id="1.25.40.90">
    <property type="match status" value="1"/>
</dbReference>
<dbReference type="Ensembl" id="ENSOCUT00000012262.4">
    <property type="protein sequence ID" value="ENSOCUP00000010554.4"/>
    <property type="gene ID" value="ENSOCUG00000012263.4"/>
</dbReference>
<dbReference type="FunCoup" id="G1T2X8">
    <property type="interactions" value="16"/>
</dbReference>
<dbReference type="GO" id="GO:0005543">
    <property type="term" value="F:phospholipid binding"/>
    <property type="evidence" value="ECO:0007669"/>
    <property type="project" value="TreeGrafter"/>
</dbReference>
<name>G1T2X8_RABIT</name>
<protein>
    <submittedName>
        <fullName evidence="4">ENTH domain containing 1</fullName>
    </submittedName>
</protein>
<dbReference type="FunFam" id="1.25.40.90:FF:000006">
    <property type="entry name" value="Clathrin interactor 1"/>
    <property type="match status" value="1"/>
</dbReference>
<reference evidence="4" key="2">
    <citation type="submission" date="2025-08" db="UniProtKB">
        <authorList>
            <consortium name="Ensembl"/>
        </authorList>
    </citation>
    <scope>IDENTIFICATION</scope>
    <source>
        <strain evidence="4">Thorbecke</strain>
    </source>
</reference>
<feature type="compositionally biased region" description="Low complexity" evidence="2">
    <location>
        <begin position="401"/>
        <end position="426"/>
    </location>
</feature>